<dbReference type="AlphaFoldDB" id="A0A034WKC7"/>
<dbReference type="OrthoDB" id="7914978at2759"/>
<proteinExistence type="predicted"/>
<reference evidence="1" key="1">
    <citation type="journal article" date="2014" name="BMC Genomics">
        <title>Characterizing the developmental transcriptome of the oriental fruit fly, Bactrocera dorsalis (Diptera: Tephritidae) through comparative genomic analysis with Drosophila melanogaster utilizing modENCODE datasets.</title>
        <authorList>
            <person name="Geib S.M."/>
            <person name="Calla B."/>
            <person name="Hall B."/>
            <person name="Hou S."/>
            <person name="Manoukis N.C."/>
        </authorList>
    </citation>
    <scope>NUCLEOTIDE SEQUENCE</scope>
    <source>
        <strain evidence="1">Punador</strain>
    </source>
</reference>
<sequence length="116" mass="13676">MWFFVWGNYQPVFFFRNEAGDTVTVNGAMPLSMFTNFLWLQLEEVDHDNIWFQQNLTTVHKARATTVLLRENFIDSIISRSYDIEYPPRSCDSTPFDYCLRSYLKSLVFGDKPNSL</sequence>
<evidence type="ECO:0000313" key="1">
    <source>
        <dbReference type="EMBL" id="JAC54802.1"/>
    </source>
</evidence>
<dbReference type="Gene3D" id="3.30.420.10">
    <property type="entry name" value="Ribonuclease H-like superfamily/Ribonuclease H"/>
    <property type="match status" value="1"/>
</dbReference>
<organism evidence="1">
    <name type="scientific">Bactrocera dorsalis</name>
    <name type="common">Oriental fruit fly</name>
    <name type="synonym">Dacus dorsalis</name>
    <dbReference type="NCBI Taxonomy" id="27457"/>
    <lineage>
        <taxon>Eukaryota</taxon>
        <taxon>Metazoa</taxon>
        <taxon>Ecdysozoa</taxon>
        <taxon>Arthropoda</taxon>
        <taxon>Hexapoda</taxon>
        <taxon>Insecta</taxon>
        <taxon>Pterygota</taxon>
        <taxon>Neoptera</taxon>
        <taxon>Endopterygota</taxon>
        <taxon>Diptera</taxon>
        <taxon>Brachycera</taxon>
        <taxon>Muscomorpha</taxon>
        <taxon>Tephritoidea</taxon>
        <taxon>Tephritidae</taxon>
        <taxon>Bactrocera</taxon>
        <taxon>Bactrocera</taxon>
    </lineage>
</organism>
<name>A0A034WKC7_BACDO</name>
<dbReference type="EMBL" id="GAKP01004150">
    <property type="protein sequence ID" value="JAC54802.1"/>
    <property type="molecule type" value="Transcribed_RNA"/>
</dbReference>
<protein>
    <recommendedName>
        <fullName evidence="2">Transposable element Tc3 transposase</fullName>
    </recommendedName>
</protein>
<dbReference type="PANTHER" id="PTHR47326">
    <property type="entry name" value="TRANSPOSABLE ELEMENT TC3 TRANSPOSASE-LIKE PROTEIN"/>
    <property type="match status" value="1"/>
</dbReference>
<dbReference type="GO" id="GO:0003676">
    <property type="term" value="F:nucleic acid binding"/>
    <property type="evidence" value="ECO:0007669"/>
    <property type="project" value="InterPro"/>
</dbReference>
<dbReference type="InterPro" id="IPR036397">
    <property type="entry name" value="RNaseH_sf"/>
</dbReference>
<evidence type="ECO:0008006" key="2">
    <source>
        <dbReference type="Google" id="ProtNLM"/>
    </source>
</evidence>
<accession>A0A034WKC7</accession>
<dbReference type="PANTHER" id="PTHR47326:SF1">
    <property type="entry name" value="HTH PSQ-TYPE DOMAIN-CONTAINING PROTEIN"/>
    <property type="match status" value="1"/>
</dbReference>